<feature type="transmembrane region" description="Helical" evidence="11">
    <location>
        <begin position="555"/>
        <end position="578"/>
    </location>
</feature>
<accession>A0AAD1T2R5</accession>
<dbReference type="SUPFAM" id="SSF81321">
    <property type="entry name" value="Family A G protein-coupled receptor-like"/>
    <property type="match status" value="2"/>
</dbReference>
<feature type="transmembrane region" description="Helical" evidence="11">
    <location>
        <begin position="231"/>
        <end position="252"/>
    </location>
</feature>
<reference evidence="13" key="1">
    <citation type="submission" date="2022-03" db="EMBL/GenBank/DDBJ databases">
        <authorList>
            <person name="Alioto T."/>
            <person name="Alioto T."/>
            <person name="Gomez Garrido J."/>
        </authorList>
    </citation>
    <scope>NUCLEOTIDE SEQUENCE</scope>
</reference>
<keyword evidence="6 10" id="KW-0297">G-protein coupled receptor</keyword>
<dbReference type="GO" id="GO:0005886">
    <property type="term" value="C:plasma membrane"/>
    <property type="evidence" value="ECO:0007669"/>
    <property type="project" value="UniProtKB-SubCell"/>
</dbReference>
<dbReference type="PANTHER" id="PTHR26452">
    <property type="entry name" value="OLFACTORY RECEPTOR"/>
    <property type="match status" value="1"/>
</dbReference>
<evidence type="ECO:0000256" key="7">
    <source>
        <dbReference type="ARBA" id="ARBA00023136"/>
    </source>
</evidence>
<evidence type="ECO:0000256" key="1">
    <source>
        <dbReference type="ARBA" id="ARBA00004651"/>
    </source>
</evidence>
<feature type="transmembrane region" description="Helical" evidence="11">
    <location>
        <begin position="172"/>
        <end position="191"/>
    </location>
</feature>
<dbReference type="InterPro" id="IPR050516">
    <property type="entry name" value="Olfactory_GPCR"/>
</dbReference>
<dbReference type="Pfam" id="PF13853">
    <property type="entry name" value="7tm_4"/>
    <property type="match status" value="2"/>
</dbReference>
<evidence type="ECO:0000259" key="12">
    <source>
        <dbReference type="PROSITE" id="PS50262"/>
    </source>
</evidence>
<dbReference type="PROSITE" id="PS00237">
    <property type="entry name" value="G_PROTEIN_RECEP_F1_1"/>
    <property type="match status" value="2"/>
</dbReference>
<dbReference type="PRINTS" id="PR00237">
    <property type="entry name" value="GPCRRHODOPSN"/>
</dbReference>
<keyword evidence="4" id="KW-0716">Sensory transduction</keyword>
<dbReference type="InterPro" id="IPR017452">
    <property type="entry name" value="GPCR_Rhodpsn_7TM"/>
</dbReference>
<name>A0AAD1T2R5_PELCU</name>
<evidence type="ECO:0000313" key="14">
    <source>
        <dbReference type="Proteomes" id="UP001295444"/>
    </source>
</evidence>
<feature type="transmembrane region" description="Helical" evidence="11">
    <location>
        <begin position="338"/>
        <end position="358"/>
    </location>
</feature>
<feature type="transmembrane region" description="Helical" evidence="11">
    <location>
        <begin position="382"/>
        <end position="406"/>
    </location>
</feature>
<keyword evidence="3 10" id="KW-0812">Transmembrane</keyword>
<comment type="subcellular location">
    <subcellularLocation>
        <location evidence="1">Cell membrane</location>
        <topology evidence="1">Multi-pass membrane protein</topology>
    </subcellularLocation>
</comment>
<evidence type="ECO:0000256" key="3">
    <source>
        <dbReference type="ARBA" id="ARBA00022692"/>
    </source>
</evidence>
<evidence type="ECO:0000313" key="13">
    <source>
        <dbReference type="EMBL" id="CAH2316993.1"/>
    </source>
</evidence>
<feature type="transmembrane region" description="Helical" evidence="11">
    <location>
        <begin position="631"/>
        <end position="650"/>
    </location>
</feature>
<feature type="transmembrane region" description="Helical" evidence="11">
    <location>
        <begin position="307"/>
        <end position="326"/>
    </location>
</feature>
<evidence type="ECO:0000256" key="8">
    <source>
        <dbReference type="ARBA" id="ARBA00023170"/>
    </source>
</evidence>
<feature type="domain" description="G-protein coupled receptors family 1 profile" evidence="12">
    <location>
        <begin position="74"/>
        <end position="324"/>
    </location>
</feature>
<evidence type="ECO:0000256" key="2">
    <source>
        <dbReference type="ARBA" id="ARBA00022475"/>
    </source>
</evidence>
<evidence type="ECO:0000256" key="11">
    <source>
        <dbReference type="SAM" id="Phobius"/>
    </source>
</evidence>
<dbReference type="FunFam" id="1.20.1070.10:FF:000015">
    <property type="entry name" value="Olfactory receptor"/>
    <property type="match status" value="2"/>
</dbReference>
<evidence type="ECO:0000256" key="4">
    <source>
        <dbReference type="ARBA" id="ARBA00022725"/>
    </source>
</evidence>
<feature type="transmembrane region" description="Helical" evidence="11">
    <location>
        <begin position="273"/>
        <end position="295"/>
    </location>
</feature>
<sequence length="669" mass="74872">MSVVVGLEKIRGKKVKIGSVRALAVPLWAEQVSVQKKIVVQGFFDKEIEANMTDQPQLLLFLLFLSIYLITVVGNIVILTLISFDQRLHTPMYFFLANLSIIDIIFSSVTVPKLLFILVTAHKSISFSGCLTQLSFFQFLMVVECYLLAVMAYDRYVAICYPLNYALIMSKAVRFGLVATCWISGILNSVVQAVSISTLDFCGPNMVDHFFCDVTPLFKLSCSDTRMGETLFMMVVIFAGMGPLIFILLTYIKIIFAITRISSSRGRIKTFSTCASHFTVVALYYGSGIFSYIWPTTTYAMDKDVKVVAVLYTIMTPMLNPIIYSLRNRELGTASLALPAWHCHPACLLACFISMAIFNQENQSSVSVFLVVGLSENLEPQFLLFLLFLSIYLITVVGNIVILTLISSDKRLHTPMYFFLANLSIIDIIFSSVTVPKLLFILVTAHKSISFSGCLTQLSFFQFFVVAECYLLAVMAYDRYVAICFPLNYTLIMSRAVRFGLVAICWLCGLVNSVLQAISISHLDFCGPNIVDHFFCDVTPLFKLSCSNTWVGETLFMMVVVLAGMGPLTFILVTYGRIISAITRISSSRGRIKTFSTCASHFTVVSLYYGSGIFSYIWPTSTYAMNKDVKVVAVLYTIMTPMLNPIIYSMRNREVKEVLKKALGVKRVN</sequence>
<dbReference type="GO" id="GO:0004984">
    <property type="term" value="F:olfactory receptor activity"/>
    <property type="evidence" value="ECO:0007669"/>
    <property type="project" value="InterPro"/>
</dbReference>
<feature type="transmembrane region" description="Helical" evidence="11">
    <location>
        <begin position="94"/>
        <end position="119"/>
    </location>
</feature>
<dbReference type="AlphaFoldDB" id="A0AAD1T2R5"/>
<keyword evidence="14" id="KW-1185">Reference proteome</keyword>
<dbReference type="InterPro" id="IPR000276">
    <property type="entry name" value="GPCR_Rhodpsn"/>
</dbReference>
<keyword evidence="4" id="KW-0552">Olfaction</keyword>
<keyword evidence="8 10" id="KW-0675">Receptor</keyword>
<dbReference type="Gene3D" id="1.20.1070.10">
    <property type="entry name" value="Rhodopsin 7-helix transmembrane proteins"/>
    <property type="match status" value="2"/>
</dbReference>
<dbReference type="PROSITE" id="PS50262">
    <property type="entry name" value="G_PROTEIN_RECEP_F1_2"/>
    <property type="match status" value="2"/>
</dbReference>
<feature type="transmembrane region" description="Helical" evidence="11">
    <location>
        <begin position="58"/>
        <end position="82"/>
    </location>
</feature>
<feature type="domain" description="G-protein coupled receptors family 1 profile" evidence="12">
    <location>
        <begin position="398"/>
        <end position="648"/>
    </location>
</feature>
<evidence type="ECO:0000256" key="5">
    <source>
        <dbReference type="ARBA" id="ARBA00022989"/>
    </source>
</evidence>
<dbReference type="PRINTS" id="PR00245">
    <property type="entry name" value="OLFACTORYR"/>
</dbReference>
<evidence type="ECO:0000256" key="9">
    <source>
        <dbReference type="ARBA" id="ARBA00023224"/>
    </source>
</evidence>
<keyword evidence="7 11" id="KW-0472">Membrane</keyword>
<keyword evidence="2" id="KW-1003">Cell membrane</keyword>
<evidence type="ECO:0000256" key="10">
    <source>
        <dbReference type="RuleBase" id="RU000688"/>
    </source>
</evidence>
<dbReference type="GO" id="GO:0004930">
    <property type="term" value="F:G protein-coupled receptor activity"/>
    <property type="evidence" value="ECO:0007669"/>
    <property type="project" value="UniProtKB-KW"/>
</dbReference>
<dbReference type="Proteomes" id="UP001295444">
    <property type="component" value="Chromosome 09"/>
</dbReference>
<organism evidence="13 14">
    <name type="scientific">Pelobates cultripes</name>
    <name type="common">Western spadefoot toad</name>
    <dbReference type="NCBI Taxonomy" id="61616"/>
    <lineage>
        <taxon>Eukaryota</taxon>
        <taxon>Metazoa</taxon>
        <taxon>Chordata</taxon>
        <taxon>Craniata</taxon>
        <taxon>Vertebrata</taxon>
        <taxon>Euteleostomi</taxon>
        <taxon>Amphibia</taxon>
        <taxon>Batrachia</taxon>
        <taxon>Anura</taxon>
        <taxon>Pelobatoidea</taxon>
        <taxon>Pelobatidae</taxon>
        <taxon>Pelobates</taxon>
    </lineage>
</organism>
<gene>
    <name evidence="13" type="ORF">PECUL_23A039944</name>
</gene>
<proteinExistence type="inferred from homology"/>
<keyword evidence="9 10" id="KW-0807">Transducer</keyword>
<feature type="transmembrane region" description="Helical" evidence="11">
    <location>
        <begin position="496"/>
        <end position="515"/>
    </location>
</feature>
<feature type="transmembrane region" description="Helical" evidence="11">
    <location>
        <begin position="599"/>
        <end position="619"/>
    </location>
</feature>
<comment type="similarity">
    <text evidence="10">Belongs to the G-protein coupled receptor 1 family.</text>
</comment>
<dbReference type="EMBL" id="OW240920">
    <property type="protein sequence ID" value="CAH2316993.1"/>
    <property type="molecule type" value="Genomic_DNA"/>
</dbReference>
<dbReference type="CDD" id="cd13954">
    <property type="entry name" value="7tmA_OR"/>
    <property type="match status" value="2"/>
</dbReference>
<feature type="transmembrane region" description="Helical" evidence="11">
    <location>
        <begin position="125"/>
        <end position="151"/>
    </location>
</feature>
<feature type="transmembrane region" description="Helical" evidence="11">
    <location>
        <begin position="418"/>
        <end position="443"/>
    </location>
</feature>
<feature type="transmembrane region" description="Helical" evidence="11">
    <location>
        <begin position="449"/>
        <end position="475"/>
    </location>
</feature>
<keyword evidence="5 11" id="KW-1133">Transmembrane helix</keyword>
<dbReference type="InterPro" id="IPR000725">
    <property type="entry name" value="Olfact_rcpt"/>
</dbReference>
<evidence type="ECO:0000256" key="6">
    <source>
        <dbReference type="ARBA" id="ARBA00023040"/>
    </source>
</evidence>
<protein>
    <submittedName>
        <fullName evidence="13">Olfactory receptor 2M2-like</fullName>
    </submittedName>
</protein>